<dbReference type="GO" id="GO:0000155">
    <property type="term" value="F:phosphorelay sensor kinase activity"/>
    <property type="evidence" value="ECO:0007669"/>
    <property type="project" value="InterPro"/>
</dbReference>
<dbReference type="EC" id="2.7.13.3" evidence="3"/>
<evidence type="ECO:0000313" key="9">
    <source>
        <dbReference type="EMBL" id="NGO68730.1"/>
    </source>
</evidence>
<dbReference type="InterPro" id="IPR005467">
    <property type="entry name" value="His_kinase_dom"/>
</dbReference>
<dbReference type="InterPro" id="IPR003661">
    <property type="entry name" value="HisK_dim/P_dom"/>
</dbReference>
<dbReference type="InterPro" id="IPR004358">
    <property type="entry name" value="Sig_transdc_His_kin-like_C"/>
</dbReference>
<gene>
    <name evidence="9" type="ORF">G5C65_10255</name>
</gene>
<evidence type="ECO:0000256" key="4">
    <source>
        <dbReference type="ARBA" id="ARBA00022553"/>
    </source>
</evidence>
<keyword evidence="4" id="KW-0597">Phosphoprotein</keyword>
<dbReference type="PRINTS" id="PR00344">
    <property type="entry name" value="BCTRLSENSOR"/>
</dbReference>
<dbReference type="CDD" id="cd00082">
    <property type="entry name" value="HisKA"/>
    <property type="match status" value="1"/>
</dbReference>
<evidence type="ECO:0000256" key="7">
    <source>
        <dbReference type="ARBA" id="ARBA00023012"/>
    </source>
</evidence>
<dbReference type="SMART" id="SM00388">
    <property type="entry name" value="HisKA"/>
    <property type="match status" value="1"/>
</dbReference>
<accession>A0A6G4WVT0</accession>
<dbReference type="SUPFAM" id="SSF55874">
    <property type="entry name" value="ATPase domain of HSP90 chaperone/DNA topoisomerase II/histidine kinase"/>
    <property type="match status" value="1"/>
</dbReference>
<sequence>MAEVRNTPLPPEPEDVRVLRCALRTTSLGTLCEGADGRIVAANGALRDLFALGPDCDLTPGAEALPVLEAIARRCPPDHPAARPVSPEHHRRLRRVAEIPLPDGRTVVRQILPLRERGSYLGTFWSFRDVTEDRRAVRELRRRNAELELRLREQWEATAAASHELRTPLAAVISFCELLTDPASGDLSAGQRDFLNAVARNARSMRKVLDRLLPLPGEDGGGGDPHPWEPGEVRVPRLLAHAAEDRMPAVAAEGVFLTVRCADGPPLYGDEHLLGQVVTNLLGNAAKYTPAGGDIRVSAAPCGGGWEIEVADTGIGVPPEARDAVFRPGYRAANAERAGRPGSGIGLAVSRDIVRLHGGTLTAGGAEGGGAVFRLRLPLPGGGLGAGLGSGDGGGPGAGGGAP</sequence>
<evidence type="ECO:0000256" key="1">
    <source>
        <dbReference type="ARBA" id="ARBA00000085"/>
    </source>
</evidence>
<evidence type="ECO:0000256" key="5">
    <source>
        <dbReference type="ARBA" id="ARBA00022679"/>
    </source>
</evidence>
<dbReference type="PANTHER" id="PTHR43711">
    <property type="entry name" value="TWO-COMPONENT HISTIDINE KINASE"/>
    <property type="match status" value="1"/>
</dbReference>
<dbReference type="InterPro" id="IPR035965">
    <property type="entry name" value="PAS-like_dom_sf"/>
</dbReference>
<dbReference type="PANTHER" id="PTHR43711:SF1">
    <property type="entry name" value="HISTIDINE KINASE 1"/>
    <property type="match status" value="1"/>
</dbReference>
<keyword evidence="5" id="KW-0808">Transferase</keyword>
<dbReference type="Pfam" id="PF02518">
    <property type="entry name" value="HATPase_c"/>
    <property type="match status" value="1"/>
</dbReference>
<dbReference type="Proteomes" id="UP000477722">
    <property type="component" value="Unassembled WGS sequence"/>
</dbReference>
<dbReference type="InterPro" id="IPR050736">
    <property type="entry name" value="Sensor_HK_Regulatory"/>
</dbReference>
<comment type="caution">
    <text evidence="9">The sequence shown here is derived from an EMBL/GenBank/DDBJ whole genome shotgun (WGS) entry which is preliminary data.</text>
</comment>
<dbReference type="GO" id="GO:0005886">
    <property type="term" value="C:plasma membrane"/>
    <property type="evidence" value="ECO:0007669"/>
    <property type="project" value="UniProtKB-SubCell"/>
</dbReference>
<reference evidence="9 10" key="1">
    <citation type="submission" date="2020-02" db="EMBL/GenBank/DDBJ databases">
        <title>Whole-genome analyses of novel actinobacteria.</title>
        <authorList>
            <person name="Sahin N."/>
            <person name="Tatar D."/>
        </authorList>
    </citation>
    <scope>NUCLEOTIDE SEQUENCE [LARGE SCALE GENOMIC DNA]</scope>
    <source>
        <strain evidence="9 10">SB3404</strain>
    </source>
</reference>
<comment type="catalytic activity">
    <reaction evidence="1">
        <text>ATP + protein L-histidine = ADP + protein N-phospho-L-histidine.</text>
        <dbReference type="EC" id="2.7.13.3"/>
    </reaction>
</comment>
<dbReference type="PROSITE" id="PS50109">
    <property type="entry name" value="HIS_KIN"/>
    <property type="match status" value="1"/>
</dbReference>
<keyword evidence="6 9" id="KW-0418">Kinase</keyword>
<organism evidence="9 10">
    <name type="scientific">Streptomyces boncukensis</name>
    <dbReference type="NCBI Taxonomy" id="2711219"/>
    <lineage>
        <taxon>Bacteria</taxon>
        <taxon>Bacillati</taxon>
        <taxon>Actinomycetota</taxon>
        <taxon>Actinomycetes</taxon>
        <taxon>Kitasatosporales</taxon>
        <taxon>Streptomycetaceae</taxon>
        <taxon>Streptomyces</taxon>
    </lineage>
</organism>
<dbReference type="Pfam" id="PF00512">
    <property type="entry name" value="HisKA"/>
    <property type="match status" value="1"/>
</dbReference>
<dbReference type="SUPFAM" id="SSF47384">
    <property type="entry name" value="Homodimeric domain of signal transducing histidine kinase"/>
    <property type="match status" value="1"/>
</dbReference>
<evidence type="ECO:0000256" key="6">
    <source>
        <dbReference type="ARBA" id="ARBA00022777"/>
    </source>
</evidence>
<dbReference type="AlphaFoldDB" id="A0A6G4WVT0"/>
<dbReference type="SMART" id="SM00387">
    <property type="entry name" value="HATPase_c"/>
    <property type="match status" value="1"/>
</dbReference>
<proteinExistence type="predicted"/>
<protein>
    <recommendedName>
        <fullName evidence="3">histidine kinase</fullName>
        <ecNumber evidence="3">2.7.13.3</ecNumber>
    </recommendedName>
</protein>
<dbReference type="InterPro" id="IPR003594">
    <property type="entry name" value="HATPase_dom"/>
</dbReference>
<feature type="domain" description="Histidine kinase" evidence="8">
    <location>
        <begin position="160"/>
        <end position="381"/>
    </location>
</feature>
<keyword evidence="7" id="KW-0902">Two-component regulatory system</keyword>
<dbReference type="Gene3D" id="3.30.565.10">
    <property type="entry name" value="Histidine kinase-like ATPase, C-terminal domain"/>
    <property type="match status" value="1"/>
</dbReference>
<dbReference type="SUPFAM" id="SSF55785">
    <property type="entry name" value="PYP-like sensor domain (PAS domain)"/>
    <property type="match status" value="1"/>
</dbReference>
<evidence type="ECO:0000256" key="2">
    <source>
        <dbReference type="ARBA" id="ARBA00004236"/>
    </source>
</evidence>
<keyword evidence="10" id="KW-1185">Reference proteome</keyword>
<comment type="subcellular location">
    <subcellularLocation>
        <location evidence="2">Cell membrane</location>
    </subcellularLocation>
</comment>
<dbReference type="InterPro" id="IPR036097">
    <property type="entry name" value="HisK_dim/P_sf"/>
</dbReference>
<dbReference type="Gene3D" id="1.10.287.130">
    <property type="match status" value="1"/>
</dbReference>
<dbReference type="RefSeq" id="WP_165298430.1">
    <property type="nucleotide sequence ID" value="NZ_JAAKZZ010000074.1"/>
</dbReference>
<evidence type="ECO:0000259" key="8">
    <source>
        <dbReference type="PROSITE" id="PS50109"/>
    </source>
</evidence>
<dbReference type="EMBL" id="JAAKZZ010000074">
    <property type="protein sequence ID" value="NGO68730.1"/>
    <property type="molecule type" value="Genomic_DNA"/>
</dbReference>
<dbReference type="InterPro" id="IPR036890">
    <property type="entry name" value="HATPase_C_sf"/>
</dbReference>
<evidence type="ECO:0000256" key="3">
    <source>
        <dbReference type="ARBA" id="ARBA00012438"/>
    </source>
</evidence>
<name>A0A6G4WVT0_9ACTN</name>
<dbReference type="Gene3D" id="3.30.450.20">
    <property type="entry name" value="PAS domain"/>
    <property type="match status" value="1"/>
</dbReference>
<evidence type="ECO:0000313" key="10">
    <source>
        <dbReference type="Proteomes" id="UP000477722"/>
    </source>
</evidence>